<name>A0A1D1VGZ0_RAMVA</name>
<dbReference type="Proteomes" id="UP000186922">
    <property type="component" value="Unassembled WGS sequence"/>
</dbReference>
<evidence type="ECO:0000313" key="1">
    <source>
        <dbReference type="EMBL" id="GAU98173.1"/>
    </source>
</evidence>
<reference evidence="1 2" key="1">
    <citation type="journal article" date="2016" name="Nat. Commun.">
        <title>Extremotolerant tardigrade genome and improved radiotolerance of human cultured cells by tardigrade-unique protein.</title>
        <authorList>
            <person name="Hashimoto T."/>
            <person name="Horikawa D.D."/>
            <person name="Saito Y."/>
            <person name="Kuwahara H."/>
            <person name="Kozuka-Hata H."/>
            <person name="Shin-I T."/>
            <person name="Minakuchi Y."/>
            <person name="Ohishi K."/>
            <person name="Motoyama A."/>
            <person name="Aizu T."/>
            <person name="Enomoto A."/>
            <person name="Kondo K."/>
            <person name="Tanaka S."/>
            <person name="Hara Y."/>
            <person name="Koshikawa S."/>
            <person name="Sagara H."/>
            <person name="Miura T."/>
            <person name="Yokobori S."/>
            <person name="Miyagawa K."/>
            <person name="Suzuki Y."/>
            <person name="Kubo T."/>
            <person name="Oyama M."/>
            <person name="Kohara Y."/>
            <person name="Fujiyama A."/>
            <person name="Arakawa K."/>
            <person name="Katayama T."/>
            <person name="Toyoda A."/>
            <person name="Kunieda T."/>
        </authorList>
    </citation>
    <scope>NUCLEOTIDE SEQUENCE [LARGE SCALE GENOMIC DNA]</scope>
    <source>
        <strain evidence="1 2">YOKOZUNA-1</strain>
    </source>
</reference>
<protein>
    <submittedName>
        <fullName evidence="1">Uncharacterized protein</fullName>
    </submittedName>
</protein>
<gene>
    <name evidence="1" type="primary">RvY_09353-1</name>
    <name evidence="1" type="synonym">RvY_09353.1</name>
    <name evidence="1" type="ORF">RvY_09353</name>
</gene>
<evidence type="ECO:0000313" key="2">
    <source>
        <dbReference type="Proteomes" id="UP000186922"/>
    </source>
</evidence>
<proteinExistence type="predicted"/>
<dbReference type="AlphaFoldDB" id="A0A1D1VGZ0"/>
<keyword evidence="2" id="KW-1185">Reference proteome</keyword>
<comment type="caution">
    <text evidence="1">The sequence shown here is derived from an EMBL/GenBank/DDBJ whole genome shotgun (WGS) entry which is preliminary data.</text>
</comment>
<sequence length="130" mass="14643">MYDALRKELGHRRRCLRARRVACQIYRYIAGHFALTLCWQCTGKDGNLSREICALMRTGTSCAVTLTSRLTFTVRSLSRLSSYAGVKKWTQTSTRSESTGQTSVTDSGVAFLIPPVLIFVKYHFPSSKQL</sequence>
<organism evidence="1 2">
    <name type="scientific">Ramazzottius varieornatus</name>
    <name type="common">Water bear</name>
    <name type="synonym">Tardigrade</name>
    <dbReference type="NCBI Taxonomy" id="947166"/>
    <lineage>
        <taxon>Eukaryota</taxon>
        <taxon>Metazoa</taxon>
        <taxon>Ecdysozoa</taxon>
        <taxon>Tardigrada</taxon>
        <taxon>Eutardigrada</taxon>
        <taxon>Parachela</taxon>
        <taxon>Hypsibioidea</taxon>
        <taxon>Ramazzottiidae</taxon>
        <taxon>Ramazzottius</taxon>
    </lineage>
</organism>
<accession>A0A1D1VGZ0</accession>
<dbReference type="EMBL" id="BDGG01000004">
    <property type="protein sequence ID" value="GAU98173.1"/>
    <property type="molecule type" value="Genomic_DNA"/>
</dbReference>